<evidence type="ECO:0000313" key="9">
    <source>
        <dbReference type="EMBL" id="PCJ40879.1"/>
    </source>
</evidence>
<feature type="transmembrane region" description="Helical" evidence="6">
    <location>
        <begin position="25"/>
        <end position="43"/>
    </location>
</feature>
<feature type="region of interest" description="Disordered" evidence="5">
    <location>
        <begin position="357"/>
        <end position="397"/>
    </location>
</feature>
<reference evidence="10" key="1">
    <citation type="submission" date="2017-08" db="EMBL/GenBank/DDBJ databases">
        <title>A dynamic microbial community with high functional redundancy inhabits the cold, oxic subseafloor aquifer.</title>
        <authorList>
            <person name="Tully B.J."/>
            <person name="Wheat C.G."/>
            <person name="Glazer B.T."/>
            <person name="Huber J.A."/>
        </authorList>
    </citation>
    <scope>NUCLEOTIDE SEQUENCE [LARGE SCALE GENOMIC DNA]</scope>
</reference>
<dbReference type="GO" id="GO:1990195">
    <property type="term" value="C:macrolide transmembrane transporter complex"/>
    <property type="evidence" value="ECO:0007669"/>
    <property type="project" value="InterPro"/>
</dbReference>
<dbReference type="Pfam" id="PF25917">
    <property type="entry name" value="BSH_RND"/>
    <property type="match status" value="1"/>
</dbReference>
<dbReference type="InterPro" id="IPR058626">
    <property type="entry name" value="MdtA-like_b-barrel"/>
</dbReference>
<dbReference type="SUPFAM" id="SSF111369">
    <property type="entry name" value="HlyD-like secretion proteins"/>
    <property type="match status" value="1"/>
</dbReference>
<proteinExistence type="inferred from homology"/>
<dbReference type="Proteomes" id="UP000228987">
    <property type="component" value="Unassembled WGS sequence"/>
</dbReference>
<comment type="similarity">
    <text evidence="2">Belongs to the membrane fusion protein (MFP) (TC 8.A.1) family.</text>
</comment>
<accession>A0A2A5CAJ3</accession>
<keyword evidence="3 4" id="KW-0175">Coiled coil</keyword>
<keyword evidence="6" id="KW-1133">Transmembrane helix</keyword>
<dbReference type="InterPro" id="IPR006143">
    <property type="entry name" value="RND_pump_MFP"/>
</dbReference>
<keyword evidence="6" id="KW-0472">Membrane</keyword>
<dbReference type="GO" id="GO:0019898">
    <property type="term" value="C:extrinsic component of membrane"/>
    <property type="evidence" value="ECO:0007669"/>
    <property type="project" value="InterPro"/>
</dbReference>
<feature type="coiled-coil region" evidence="4">
    <location>
        <begin position="164"/>
        <end position="198"/>
    </location>
</feature>
<feature type="domain" description="Multidrug resistance protein MdtA-like beta-barrel" evidence="8">
    <location>
        <begin position="241"/>
        <end position="314"/>
    </location>
</feature>
<sequence length="468" mass="49266">MNSDRANKTEESFVPMRRKKGKKGLLGLLFLIVIAAGGSYYWLNNDEAFVDSQPLLTAVQIGDIENIIAATGSLKPFETVEVGAQVSGQLLKLYVDAGDKVEAGQLLAEIYANQQEQRVASSRANLAGQEAQLESRMSALALAQANADRQRRLMAADATSQLDFDNAMNQLAAAQANLIQAQRQIDQSRANLDIEEQELAFTRIVAPIAGTVVSVNMTEGRTLNATQQAPTILTIADLTKMSVEAEISEADISNLSNGMDVYFTTLGGGNRRWSSNLRQILPQPTVTNNVVLYTGLFDIENNDGALLPEMTAQIYFVTSAARDVLTVPIGALTFFEGGPASAGSGFNEIMANAGGRRGGGAGSFPSSAGGQRAGVPDGSNFPAGGGQQAGNQRDGSLNGSSLASIQVQLNDGSLESREIIIGLTSRVSAEVISGLRVGESVVSGVVQGNVNGIDRDQLRSAMGLPGGR</sequence>
<dbReference type="GO" id="GO:1990281">
    <property type="term" value="C:efflux pump complex"/>
    <property type="evidence" value="ECO:0007669"/>
    <property type="project" value="TreeGrafter"/>
</dbReference>
<dbReference type="Gene3D" id="2.40.30.170">
    <property type="match status" value="1"/>
</dbReference>
<keyword evidence="6" id="KW-0812">Transmembrane</keyword>
<evidence type="ECO:0000259" key="7">
    <source>
        <dbReference type="Pfam" id="PF25917"/>
    </source>
</evidence>
<dbReference type="InterPro" id="IPR058625">
    <property type="entry name" value="MdtA-like_BSH"/>
</dbReference>
<dbReference type="Gene3D" id="6.10.140.1990">
    <property type="match status" value="1"/>
</dbReference>
<protein>
    <submittedName>
        <fullName evidence="9">Efflux transporter periplasmic adaptor subunit</fullName>
    </submittedName>
</protein>
<evidence type="ECO:0000313" key="10">
    <source>
        <dbReference type="Proteomes" id="UP000228987"/>
    </source>
</evidence>
<dbReference type="InterPro" id="IPR030190">
    <property type="entry name" value="MacA_alpha-hairpin_sf"/>
</dbReference>
<comment type="subcellular location">
    <subcellularLocation>
        <location evidence="1">Cell membrane</location>
    </subcellularLocation>
</comment>
<dbReference type="GO" id="GO:1990961">
    <property type="term" value="P:xenobiotic detoxification by transmembrane export across the plasma membrane"/>
    <property type="evidence" value="ECO:0007669"/>
    <property type="project" value="InterPro"/>
</dbReference>
<dbReference type="GO" id="GO:0015562">
    <property type="term" value="F:efflux transmembrane transporter activity"/>
    <property type="evidence" value="ECO:0007669"/>
    <property type="project" value="InterPro"/>
</dbReference>
<organism evidence="9 10">
    <name type="scientific">SAR86 cluster bacterium</name>
    <dbReference type="NCBI Taxonomy" id="2030880"/>
    <lineage>
        <taxon>Bacteria</taxon>
        <taxon>Pseudomonadati</taxon>
        <taxon>Pseudomonadota</taxon>
        <taxon>Gammaproteobacteria</taxon>
        <taxon>SAR86 cluster</taxon>
    </lineage>
</organism>
<evidence type="ECO:0000256" key="5">
    <source>
        <dbReference type="SAM" id="MobiDB-lite"/>
    </source>
</evidence>
<dbReference type="EMBL" id="NVWI01000007">
    <property type="protein sequence ID" value="PCJ40879.1"/>
    <property type="molecule type" value="Genomic_DNA"/>
</dbReference>
<dbReference type="Gene3D" id="2.40.50.100">
    <property type="match status" value="2"/>
</dbReference>
<evidence type="ECO:0000256" key="1">
    <source>
        <dbReference type="ARBA" id="ARBA00004236"/>
    </source>
</evidence>
<evidence type="ECO:0000256" key="3">
    <source>
        <dbReference type="ARBA" id="ARBA00023054"/>
    </source>
</evidence>
<dbReference type="NCBIfam" id="TIGR01730">
    <property type="entry name" value="RND_mfp"/>
    <property type="match status" value="1"/>
</dbReference>
<dbReference type="PANTHER" id="PTHR30469">
    <property type="entry name" value="MULTIDRUG RESISTANCE PROTEIN MDTA"/>
    <property type="match status" value="1"/>
</dbReference>
<dbReference type="PANTHER" id="PTHR30469:SF33">
    <property type="entry name" value="SLR1207 PROTEIN"/>
    <property type="match status" value="1"/>
</dbReference>
<evidence type="ECO:0000256" key="4">
    <source>
        <dbReference type="SAM" id="Coils"/>
    </source>
</evidence>
<dbReference type="Gene3D" id="2.40.420.20">
    <property type="match status" value="1"/>
</dbReference>
<comment type="caution">
    <text evidence="9">The sequence shown here is derived from an EMBL/GenBank/DDBJ whole genome shotgun (WGS) entry which is preliminary data.</text>
</comment>
<dbReference type="GO" id="GO:0030313">
    <property type="term" value="C:cell envelope"/>
    <property type="evidence" value="ECO:0007669"/>
    <property type="project" value="UniProtKB-SubCell"/>
</dbReference>
<dbReference type="AlphaFoldDB" id="A0A2A5CAJ3"/>
<dbReference type="Pfam" id="PF25944">
    <property type="entry name" value="Beta-barrel_RND"/>
    <property type="match status" value="1"/>
</dbReference>
<evidence type="ECO:0000256" key="2">
    <source>
        <dbReference type="ARBA" id="ARBA00009477"/>
    </source>
</evidence>
<evidence type="ECO:0000256" key="6">
    <source>
        <dbReference type="SAM" id="Phobius"/>
    </source>
</evidence>
<gene>
    <name evidence="9" type="ORF">COA71_09755</name>
</gene>
<feature type="domain" description="Multidrug resistance protein MdtA-like barrel-sandwich hybrid" evidence="7">
    <location>
        <begin position="78"/>
        <end position="234"/>
    </location>
</feature>
<name>A0A2A5CAJ3_9GAMM</name>
<evidence type="ECO:0000259" key="8">
    <source>
        <dbReference type="Pfam" id="PF25944"/>
    </source>
</evidence>